<dbReference type="SUPFAM" id="SSF51338">
    <property type="entry name" value="Composite domain of metallo-dependent hydrolases"/>
    <property type="match status" value="1"/>
</dbReference>
<dbReference type="InterPro" id="IPR006679">
    <property type="entry name" value="Adenine_deam"/>
</dbReference>
<protein>
    <recommendedName>
        <fullName evidence="2 6">Adenine deaminase</fullName>
        <shortName evidence="6">Adenase</shortName>
        <shortName evidence="6">Adenine aminase</shortName>
        <ecNumber evidence="2 6">3.5.4.2</ecNumber>
    </recommendedName>
</protein>
<dbReference type="InterPro" id="IPR006680">
    <property type="entry name" value="Amidohydro-rel"/>
</dbReference>
<dbReference type="EMBL" id="PIUM01000011">
    <property type="protein sequence ID" value="PKU24503.1"/>
    <property type="molecule type" value="Genomic_DNA"/>
</dbReference>
<dbReference type="Pfam" id="PF13382">
    <property type="entry name" value="Adenine_deam_C"/>
    <property type="match status" value="1"/>
</dbReference>
<dbReference type="PANTHER" id="PTHR11113:SF2">
    <property type="entry name" value="ADENINE DEAMINASE"/>
    <property type="match status" value="1"/>
</dbReference>
<dbReference type="AlphaFoldDB" id="A0A2N3PVR1"/>
<sequence length="573" mass="62296">MKAGLGRRIDQALGRAEADLVIKNVRMLNIATGEVVRTDIAICDDRIVGTYDLDYRGRQEIDGSDLYAVPGFIDTHVHPESTLVQPYEFDRLALSRGTTTAIADPHEITNVLGVAGLRYFLDQAPHLAMDLRINLSSCVPAGALETSGARLEADDLVALRDHPKVIGLAEFMNFPGVLAKDDAVLDKLAAFDGWHIDGHSPLLGGKPLNAYLSCGVRNCHEATHPDEALEKVRKGMQVLIRDGSVTRDVEALAGLIDMTRAPFLAFCTDDRTPLHIAEDGHIDHLIRTAIAKSAPLEAVYRAATWSAARGFGFTDRGLLAPGYLADIVLLTDLEHCRVDSVIRLGRQVDTETFARRQLIPPVGFHSIKRAPVDADLFRTPCKGPRGPVIGLIEHQIITEHLTLDLPYGEGLRHADPAADVLKLAVLERHGRNGNVGRGFVKGFGIRHGAIASSIGHDAHNIITVGSNDADMAVAVNRLIELQGGFVAARDGEVLEELALPIAGLMSDRPAEEVEQRLRALRDVLRSMGCMLEEPFVQLAFLPLSMIPHLKITDHGLVDADHHRLISLDGEPLG</sequence>
<dbReference type="EC" id="3.5.4.2" evidence="2 6"/>
<comment type="cofactor">
    <cofactor evidence="6">
        <name>Mn(2+)</name>
        <dbReference type="ChEBI" id="CHEBI:29035"/>
    </cofactor>
</comment>
<comment type="caution">
    <text evidence="9">The sequence shown here is derived from an EMBL/GenBank/DDBJ whole genome shotgun (WGS) entry which is preliminary data.</text>
</comment>
<evidence type="ECO:0000256" key="3">
    <source>
        <dbReference type="ARBA" id="ARBA00022801"/>
    </source>
</evidence>
<name>A0A2N3PVR1_9PROT</name>
<dbReference type="GO" id="GO:0006146">
    <property type="term" value="P:adenine catabolic process"/>
    <property type="evidence" value="ECO:0007669"/>
    <property type="project" value="InterPro"/>
</dbReference>
<comment type="similarity">
    <text evidence="1 6">Belongs to the metallo-dependent hydrolases superfamily. Adenine deaminase family.</text>
</comment>
<keyword evidence="3 6" id="KW-0378">Hydrolase</keyword>
<feature type="domain" description="Amidohydrolase-related" evidence="7">
    <location>
        <begin position="68"/>
        <end position="348"/>
    </location>
</feature>
<dbReference type="CDD" id="cd01295">
    <property type="entry name" value="AdeC"/>
    <property type="match status" value="1"/>
</dbReference>
<keyword evidence="4 6" id="KW-0464">Manganese</keyword>
<evidence type="ECO:0000259" key="7">
    <source>
        <dbReference type="Pfam" id="PF01979"/>
    </source>
</evidence>
<dbReference type="SUPFAM" id="SSF51556">
    <property type="entry name" value="Metallo-dependent hydrolases"/>
    <property type="match status" value="1"/>
</dbReference>
<reference evidence="10" key="1">
    <citation type="submission" date="2017-12" db="EMBL/GenBank/DDBJ databases">
        <title>Draft genome sequence of Telmatospirillum siberiense 26-4b1T, an acidotolerant peatland alphaproteobacterium potentially involved in sulfur cycling.</title>
        <authorList>
            <person name="Hausmann B."/>
            <person name="Pjevac P."/>
            <person name="Schreck K."/>
            <person name="Herbold C.W."/>
            <person name="Daims H."/>
            <person name="Wagner M."/>
            <person name="Pester M."/>
            <person name="Loy A."/>
        </authorList>
    </citation>
    <scope>NUCLEOTIDE SEQUENCE [LARGE SCALE GENOMIC DNA]</scope>
    <source>
        <strain evidence="10">26-4b1</strain>
    </source>
</reference>
<evidence type="ECO:0000256" key="4">
    <source>
        <dbReference type="ARBA" id="ARBA00023211"/>
    </source>
</evidence>
<dbReference type="Gene3D" id="2.30.40.10">
    <property type="entry name" value="Urease, subunit C, domain 1"/>
    <property type="match status" value="1"/>
</dbReference>
<dbReference type="PANTHER" id="PTHR11113">
    <property type="entry name" value="N-ACETYLGLUCOSAMINE-6-PHOSPHATE DEACETYLASE"/>
    <property type="match status" value="1"/>
</dbReference>
<dbReference type="Pfam" id="PF01979">
    <property type="entry name" value="Amidohydro_1"/>
    <property type="match status" value="1"/>
</dbReference>
<dbReference type="NCBIfam" id="TIGR01178">
    <property type="entry name" value="ade"/>
    <property type="match status" value="1"/>
</dbReference>
<gene>
    <name evidence="6 9" type="primary">ade</name>
    <name evidence="9" type="ORF">CWS72_11175</name>
</gene>
<proteinExistence type="inferred from homology"/>
<evidence type="ECO:0000256" key="6">
    <source>
        <dbReference type="HAMAP-Rule" id="MF_01518"/>
    </source>
</evidence>
<evidence type="ECO:0000256" key="2">
    <source>
        <dbReference type="ARBA" id="ARBA00012782"/>
    </source>
</evidence>
<dbReference type="Gene3D" id="3.20.20.140">
    <property type="entry name" value="Metal-dependent hydrolases"/>
    <property type="match status" value="1"/>
</dbReference>
<evidence type="ECO:0000313" key="9">
    <source>
        <dbReference type="EMBL" id="PKU24503.1"/>
    </source>
</evidence>
<dbReference type="OrthoDB" id="9775607at2"/>
<evidence type="ECO:0000313" key="10">
    <source>
        <dbReference type="Proteomes" id="UP000233293"/>
    </source>
</evidence>
<dbReference type="InterPro" id="IPR011059">
    <property type="entry name" value="Metal-dep_hydrolase_composite"/>
</dbReference>
<comment type="catalytic activity">
    <reaction evidence="5 6">
        <text>adenine + H2O + H(+) = hypoxanthine + NH4(+)</text>
        <dbReference type="Rhea" id="RHEA:23688"/>
        <dbReference type="ChEBI" id="CHEBI:15377"/>
        <dbReference type="ChEBI" id="CHEBI:15378"/>
        <dbReference type="ChEBI" id="CHEBI:16708"/>
        <dbReference type="ChEBI" id="CHEBI:17368"/>
        <dbReference type="ChEBI" id="CHEBI:28938"/>
        <dbReference type="EC" id="3.5.4.2"/>
    </reaction>
</comment>
<dbReference type="InterPro" id="IPR032466">
    <property type="entry name" value="Metal_Hydrolase"/>
</dbReference>
<dbReference type="InterPro" id="IPR026912">
    <property type="entry name" value="Adenine_deam_C"/>
</dbReference>
<keyword evidence="10" id="KW-1185">Reference proteome</keyword>
<organism evidence="9 10">
    <name type="scientific">Telmatospirillum siberiense</name>
    <dbReference type="NCBI Taxonomy" id="382514"/>
    <lineage>
        <taxon>Bacteria</taxon>
        <taxon>Pseudomonadati</taxon>
        <taxon>Pseudomonadota</taxon>
        <taxon>Alphaproteobacteria</taxon>
        <taxon>Rhodospirillales</taxon>
        <taxon>Rhodospirillaceae</taxon>
        <taxon>Telmatospirillum</taxon>
    </lineage>
</organism>
<evidence type="ECO:0000256" key="5">
    <source>
        <dbReference type="ARBA" id="ARBA00047720"/>
    </source>
</evidence>
<evidence type="ECO:0000256" key="1">
    <source>
        <dbReference type="ARBA" id="ARBA00006773"/>
    </source>
</evidence>
<feature type="domain" description="Adenine deaminase C-terminal" evidence="8">
    <location>
        <begin position="395"/>
        <end position="561"/>
    </location>
</feature>
<evidence type="ECO:0000259" key="8">
    <source>
        <dbReference type="Pfam" id="PF13382"/>
    </source>
</evidence>
<dbReference type="HAMAP" id="MF_01518">
    <property type="entry name" value="Adenine_deamin"/>
    <property type="match status" value="1"/>
</dbReference>
<dbReference type="GO" id="GO:0000034">
    <property type="term" value="F:adenine deaminase activity"/>
    <property type="evidence" value="ECO:0007669"/>
    <property type="project" value="UniProtKB-UniRule"/>
</dbReference>
<dbReference type="Proteomes" id="UP000233293">
    <property type="component" value="Unassembled WGS sequence"/>
</dbReference>
<accession>A0A2N3PVR1</accession>